<reference evidence="1" key="2">
    <citation type="submission" date="2021-06" db="EMBL/GenBank/DDBJ databases">
        <authorList>
            <consortium name="NCBI Pathogen Detection Project"/>
        </authorList>
    </citation>
    <scope>NUCLEOTIDE SEQUENCE</scope>
    <source>
        <strain evidence="1">HN1000</strain>
    </source>
</reference>
<dbReference type="RefSeq" id="WP_009899363.1">
    <property type="nucleotide sequence ID" value="NZ_FUQT01000003.1"/>
</dbReference>
<gene>
    <name evidence="1" type="ORF">KRM00_003951</name>
</gene>
<reference evidence="1" key="1">
    <citation type="journal article" date="2018" name="Genome Biol.">
        <title>SKESA: strategic k-mer extension for scrupulous assemblies.</title>
        <authorList>
            <person name="Souvorov A."/>
            <person name="Agarwala R."/>
            <person name="Lipman D.J."/>
        </authorList>
    </citation>
    <scope>NUCLEOTIDE SEQUENCE</scope>
    <source>
        <strain evidence="1">HN1000</strain>
    </source>
</reference>
<evidence type="ECO:0000313" key="1">
    <source>
        <dbReference type="EMBL" id="HBH1544402.1"/>
    </source>
</evidence>
<proteinExistence type="predicted"/>
<dbReference type="EMBL" id="DAEPXK010000079">
    <property type="protein sequence ID" value="HBH1544402.1"/>
    <property type="molecule type" value="Genomic_DNA"/>
</dbReference>
<comment type="caution">
    <text evidence="1">The sequence shown here is derived from an EMBL/GenBank/DDBJ whole genome shotgun (WGS) entry which is preliminary data.</text>
</comment>
<dbReference type="AlphaFoldDB" id="A0AAN5VPY7"/>
<accession>A0AAN5VPY7</accession>
<evidence type="ECO:0000313" key="2">
    <source>
        <dbReference type="Proteomes" id="UP000878956"/>
    </source>
</evidence>
<protein>
    <submittedName>
        <fullName evidence="1">Uncharacterized protein</fullName>
    </submittedName>
</protein>
<sequence length="180" mass="20760">MGLNIFNIWESIGKKTPFAVKRTNWSNKNIYVIVDKIEPDGNGYGKAYGTPTENGEFCSYWQTDKKWKESRLIPNSGVYSWEYIKDVPLEINRENVIKKTVEANKIKKPVSGVYDIDTNIDFGKYRGLEISILINLNPNYLIWAIKNVSKFKLSYNAINVLCKKIEVKDEVVQINNKKGE</sequence>
<dbReference type="Proteomes" id="UP000878956">
    <property type="component" value="Unassembled WGS sequence"/>
</dbReference>
<organism evidence="1 2">
    <name type="scientific">Clostridioides difficile</name>
    <name type="common">Peptoclostridium difficile</name>
    <dbReference type="NCBI Taxonomy" id="1496"/>
    <lineage>
        <taxon>Bacteria</taxon>
        <taxon>Bacillati</taxon>
        <taxon>Bacillota</taxon>
        <taxon>Clostridia</taxon>
        <taxon>Peptostreptococcales</taxon>
        <taxon>Peptostreptococcaceae</taxon>
        <taxon>Clostridioides</taxon>
    </lineage>
</organism>
<name>A0AAN5VPY7_CLODI</name>